<dbReference type="EMBL" id="JAKNBA010000030">
    <property type="protein sequence ID" value="MDE1243462.1"/>
    <property type="molecule type" value="Genomic_DNA"/>
</dbReference>
<evidence type="ECO:0000313" key="2">
    <source>
        <dbReference type="EMBL" id="MDE1243462.1"/>
    </source>
</evidence>
<dbReference type="RefSeq" id="WP_274683644.1">
    <property type="nucleotide sequence ID" value="NZ_JAKNBA010000030.1"/>
</dbReference>
<dbReference type="Proteomes" id="UP001140979">
    <property type="component" value="Unassembled WGS sequence"/>
</dbReference>
<reference evidence="2" key="1">
    <citation type="submission" date="2022-02" db="EMBL/GenBank/DDBJ databases">
        <title>Emergence and expansion in Europe of a Vibrio aestuarianus clonal complex pathogenic for oysters.</title>
        <authorList>
            <person name="Mesnil A."/>
            <person name="Travers M.-A."/>
        </authorList>
    </citation>
    <scope>NUCLEOTIDE SEQUENCE</scope>
    <source>
        <strain evidence="2">19_064_11T1</strain>
    </source>
</reference>
<dbReference type="NCBIfam" id="TIGR03501">
    <property type="entry name" value="GlyGly_CTERM"/>
    <property type="match status" value="1"/>
</dbReference>
<dbReference type="InterPro" id="IPR022562">
    <property type="entry name" value="DUF3466"/>
</dbReference>
<feature type="chain" id="PRO_5040884772" evidence="1">
    <location>
        <begin position="24"/>
        <end position="650"/>
    </location>
</feature>
<dbReference type="InterPro" id="IPR020008">
    <property type="entry name" value="GlyGly_CTERM"/>
</dbReference>
<gene>
    <name evidence="2" type="ORF">L9W94_15115</name>
</gene>
<keyword evidence="1" id="KW-0732">Signal</keyword>
<dbReference type="Pfam" id="PF11949">
    <property type="entry name" value="DUF3466"/>
    <property type="match status" value="1"/>
</dbReference>
<organism evidence="2 3">
    <name type="scientific">Vibrio aestuarianus</name>
    <dbReference type="NCBI Taxonomy" id="28171"/>
    <lineage>
        <taxon>Bacteria</taxon>
        <taxon>Pseudomonadati</taxon>
        <taxon>Pseudomonadota</taxon>
        <taxon>Gammaproteobacteria</taxon>
        <taxon>Vibrionales</taxon>
        <taxon>Vibrionaceae</taxon>
        <taxon>Vibrio</taxon>
    </lineage>
</organism>
<name>A0A9X4IQV3_9VIBR</name>
<accession>A0A9X4IQV3</accession>
<dbReference type="AlphaFoldDB" id="A0A9X4IQV3"/>
<evidence type="ECO:0000313" key="3">
    <source>
        <dbReference type="Proteomes" id="UP001140979"/>
    </source>
</evidence>
<evidence type="ECO:0000256" key="1">
    <source>
        <dbReference type="SAM" id="SignalP"/>
    </source>
</evidence>
<comment type="caution">
    <text evidence="2">The sequence shown here is derived from an EMBL/GenBank/DDBJ whole genome shotgun (WGS) entry which is preliminary data.</text>
</comment>
<proteinExistence type="predicted"/>
<sequence length="650" mass="71341">MSSTTFKMSAIAVSILAATQVQAALYQVVEVSPNFTANEYYGRAIQKDAVSSNTLGCFASGSSCSSFALGGDTLNGSEGISYRDEVPFKMDNRFVYQDYDDLEDYCYRELGYSTCDAWADKQWHGFDYTDPDTNTTSQVGGLKRERDAWDKRYGSYESNASVFTARHVADKFIADKFIAPFQTNILGNQTWLGSENSIITGMLEDNHLIGITSSGYADVFGKYALGFRQRAFYDTYLLQPPLKTAEGVDVKNIVTQMGRTFAYDSFVDNSKKIIVGSSSIEDYLSDNNGDKSYVGNVENCVNYAEPQTYYECQNFAFATQAYIWDVSNTSDIKSYRVTSWIGDVTANKNGYSAEASVRGAAIADSGNYATKPVMAGFNTYRDNDVLRMQATVFYPNGKYDPANPVHDMWDSKVISGTELKQGSDLIYSNSMATDINKNLIVVGESKRRGDRPESGAAANRIFIADANADNPVANYLSGGIFFSGAGGEANAINKYNEVVGTIDAETSREYNGKQRRHRGFIYPYNGTGSEATRMALFKNQAWWLDDLTNDGNAKGANNQYRIFEASDINDDGVIAATAFKCSGGYDDTSHNSYCSSGTEAVVAIKLLPIAGSTADDIVVRNTDLPDVERKGGSLGWLTLTLIGLLGFRRK</sequence>
<feature type="signal peptide" evidence="1">
    <location>
        <begin position="1"/>
        <end position="23"/>
    </location>
</feature>
<protein>
    <submittedName>
        <fullName evidence="2">DUF3466 family protein</fullName>
    </submittedName>
</protein>